<evidence type="ECO:0000256" key="3">
    <source>
        <dbReference type="PROSITE-ProRule" id="PRU00023"/>
    </source>
</evidence>
<dbReference type="KEGG" id="tput:QJT81_02840"/>
<dbReference type="Pfam" id="PF12796">
    <property type="entry name" value="Ank_2"/>
    <property type="match status" value="1"/>
</dbReference>
<dbReference type="Gene3D" id="1.25.40.20">
    <property type="entry name" value="Ankyrin repeat-containing domain"/>
    <property type="match status" value="1"/>
</dbReference>
<reference evidence="5" key="1">
    <citation type="journal article" date="2023" name="Int. J. Mol. Sci.">
        <title>Metagenomics Revealed a New Genus 'Candidatus Thiocaldithrix dubininis' gen. nov., sp. nov. and a New Species 'Candidatus Thiothrix putei' sp. nov. in the Family Thiotrichaceae, Some Members of Which Have Traits of Both Na+- and H+-Motive Energetics.</title>
        <authorList>
            <person name="Ravin N.V."/>
            <person name="Muntyan M.S."/>
            <person name="Smolyakov D.D."/>
            <person name="Rudenko T.S."/>
            <person name="Beletsky A.V."/>
            <person name="Mardanov A.V."/>
            <person name="Grabovich M.Y."/>
        </authorList>
    </citation>
    <scope>NUCLEOTIDE SEQUENCE</scope>
    <source>
        <strain evidence="5">GKL-02</strain>
    </source>
</reference>
<keyword evidence="2 3" id="KW-0040">ANK repeat</keyword>
<feature type="repeat" description="ANK" evidence="3">
    <location>
        <begin position="111"/>
        <end position="143"/>
    </location>
</feature>
<dbReference type="PROSITE" id="PS50297">
    <property type="entry name" value="ANK_REP_REGION"/>
    <property type="match status" value="2"/>
</dbReference>
<proteinExistence type="predicted"/>
<evidence type="ECO:0000313" key="5">
    <source>
        <dbReference type="EMBL" id="WGZ94939.1"/>
    </source>
</evidence>
<protein>
    <submittedName>
        <fullName evidence="5">Ankyrin repeat domain-containing protein</fullName>
    </submittedName>
</protein>
<evidence type="ECO:0000256" key="1">
    <source>
        <dbReference type="ARBA" id="ARBA00022737"/>
    </source>
</evidence>
<dbReference type="EMBL" id="CP124756">
    <property type="protein sequence ID" value="WGZ94939.1"/>
    <property type="molecule type" value="Genomic_DNA"/>
</dbReference>
<dbReference type="InterPro" id="IPR002110">
    <property type="entry name" value="Ankyrin_rpt"/>
</dbReference>
<keyword evidence="4" id="KW-0732">Signal</keyword>
<dbReference type="AlphaFoldDB" id="A0AA95HHE5"/>
<feature type="chain" id="PRO_5041722810" evidence="4">
    <location>
        <begin position="29"/>
        <end position="201"/>
    </location>
</feature>
<dbReference type="SMART" id="SM00248">
    <property type="entry name" value="ANK"/>
    <property type="match status" value="3"/>
</dbReference>
<sequence length="201" mass="20297">MKHHFQTSVSIRLIAIALLLGLNGCATTSETESPPSTGIIAAATPSTEATPVATSETIATNDTASASTAEPVVIEAGELNKQLWDAAQAGNATSVSSLLQQGADPSTATASGETALHAAVAAGSLPAVMHLVSKGAAINATTASGWTPLHHAARFGRADIANYLLKQGADSKALTTGTPAKTPVQMALDQGDLRTARILGY</sequence>
<dbReference type="PANTHER" id="PTHR24171:SF9">
    <property type="entry name" value="ANKYRIN REPEAT DOMAIN-CONTAINING PROTEIN 39"/>
    <property type="match status" value="1"/>
</dbReference>
<feature type="signal peptide" evidence="4">
    <location>
        <begin position="1"/>
        <end position="28"/>
    </location>
</feature>
<dbReference type="Proteomes" id="UP001301326">
    <property type="component" value="Chromosome"/>
</dbReference>
<accession>A0AA95HHE5</accession>
<organism evidence="5">
    <name type="scientific">Candidatus Thiothrix putei</name>
    <dbReference type="NCBI Taxonomy" id="3080811"/>
    <lineage>
        <taxon>Bacteria</taxon>
        <taxon>Pseudomonadati</taxon>
        <taxon>Pseudomonadota</taxon>
        <taxon>Gammaproteobacteria</taxon>
        <taxon>Thiotrichales</taxon>
        <taxon>Thiotrichaceae</taxon>
        <taxon>Thiothrix</taxon>
    </lineage>
</organism>
<name>A0AA95HHE5_9GAMM</name>
<gene>
    <name evidence="5" type="ORF">QJT81_02840</name>
</gene>
<dbReference type="PROSITE" id="PS50088">
    <property type="entry name" value="ANK_REPEAT"/>
    <property type="match status" value="2"/>
</dbReference>
<evidence type="ECO:0000256" key="4">
    <source>
        <dbReference type="SAM" id="SignalP"/>
    </source>
</evidence>
<feature type="repeat" description="ANK" evidence="3">
    <location>
        <begin position="144"/>
        <end position="176"/>
    </location>
</feature>
<dbReference type="SUPFAM" id="SSF48403">
    <property type="entry name" value="Ankyrin repeat"/>
    <property type="match status" value="1"/>
</dbReference>
<dbReference type="PANTHER" id="PTHR24171">
    <property type="entry name" value="ANKYRIN REPEAT DOMAIN-CONTAINING PROTEIN 39-RELATED"/>
    <property type="match status" value="1"/>
</dbReference>
<evidence type="ECO:0000256" key="2">
    <source>
        <dbReference type="ARBA" id="ARBA00023043"/>
    </source>
</evidence>
<reference evidence="5" key="2">
    <citation type="submission" date="2023-04" db="EMBL/GenBank/DDBJ databases">
        <authorList>
            <person name="Beletskiy A.V."/>
            <person name="Mardanov A.V."/>
            <person name="Ravin N.V."/>
        </authorList>
    </citation>
    <scope>NUCLEOTIDE SEQUENCE</scope>
    <source>
        <strain evidence="5">GKL-02</strain>
    </source>
</reference>
<keyword evidence="1" id="KW-0677">Repeat</keyword>
<dbReference type="InterPro" id="IPR036770">
    <property type="entry name" value="Ankyrin_rpt-contain_sf"/>
</dbReference>